<dbReference type="SMART" id="SM00343">
    <property type="entry name" value="ZnF_C2HC"/>
    <property type="match status" value="2"/>
</dbReference>
<keyword evidence="3" id="KW-1185">Reference proteome</keyword>
<feature type="domain" description="CCHC-type" evidence="1">
    <location>
        <begin position="252"/>
        <end position="268"/>
    </location>
</feature>
<dbReference type="EMBL" id="JBEUOH010000021">
    <property type="protein sequence ID" value="KAL0868346.1"/>
    <property type="molecule type" value="Genomic_DNA"/>
</dbReference>
<dbReference type="InterPro" id="IPR045358">
    <property type="entry name" value="Ty3_capsid"/>
</dbReference>
<feature type="domain" description="CCHC-type" evidence="1">
    <location>
        <begin position="212"/>
        <end position="228"/>
    </location>
</feature>
<evidence type="ECO:0000313" key="3">
    <source>
        <dbReference type="Proteomes" id="UP001549920"/>
    </source>
</evidence>
<proteinExistence type="predicted"/>
<reference evidence="2 3" key="1">
    <citation type="submission" date="2024-06" db="EMBL/GenBank/DDBJ databases">
        <title>A chromosome-level genome assembly of beet webworm, Loxostege sticticalis.</title>
        <authorList>
            <person name="Zhang Y."/>
        </authorList>
    </citation>
    <scope>NUCLEOTIDE SEQUENCE [LARGE SCALE GENOMIC DNA]</scope>
    <source>
        <strain evidence="2">AQ026</strain>
        <tissue evidence="2">Whole body</tissue>
    </source>
</reference>
<dbReference type="Pfam" id="PF19259">
    <property type="entry name" value="Ty3_capsid"/>
    <property type="match status" value="1"/>
</dbReference>
<dbReference type="InterPro" id="IPR001878">
    <property type="entry name" value="Znf_CCHC"/>
</dbReference>
<gene>
    <name evidence="2" type="ORF">ABMA27_007865</name>
</gene>
<protein>
    <recommendedName>
        <fullName evidence="1">CCHC-type domain-containing protein</fullName>
    </recommendedName>
</protein>
<evidence type="ECO:0000313" key="2">
    <source>
        <dbReference type="EMBL" id="KAL0868346.1"/>
    </source>
</evidence>
<dbReference type="Gene3D" id="4.10.60.10">
    <property type="entry name" value="Zinc finger, CCHC-type"/>
    <property type="match status" value="1"/>
</dbReference>
<name>A0ABR3HDJ2_LOXSC</name>
<evidence type="ECO:0000259" key="1">
    <source>
        <dbReference type="SMART" id="SM00343"/>
    </source>
</evidence>
<sequence>MSNVSFTDDQFRDLLGVLANRSPTPIQKIGSFAPCTARFDGTRDTATVEAFISTITTFKKIEHIEDSDAIEGLTLLLTGAASVWWLGVKDEVSSWSDALSLLRTTFAPKRPAYKIYEEIVCVKQTIPRGTELFVAKKRALMAELPKPALSTSQCLDLLYTSLHVDIRDKIPRDSVTSFDGFLSKARQVEEVIAERTRTTDATIGPQSGKRVRCTYCRAFGHVEEKCRKKESSNQRATNTPTQFKPVTNNKITCYGCGEPGVIRSKCRKCNADTKVSSVEVGFYALSPSLSYITRLRPTVKIEISGISGLAHIDSGAKLSVASHSLYKVLEEKGVLFTTETATITLADGLRRRQQIKRTTVPVTIRI</sequence>
<comment type="caution">
    <text evidence="2">The sequence shown here is derived from an EMBL/GenBank/DDBJ whole genome shotgun (WGS) entry which is preliminary data.</text>
</comment>
<dbReference type="Proteomes" id="UP001549920">
    <property type="component" value="Unassembled WGS sequence"/>
</dbReference>
<organism evidence="2 3">
    <name type="scientific">Loxostege sticticalis</name>
    <name type="common">Beet webworm moth</name>
    <dbReference type="NCBI Taxonomy" id="481309"/>
    <lineage>
        <taxon>Eukaryota</taxon>
        <taxon>Metazoa</taxon>
        <taxon>Ecdysozoa</taxon>
        <taxon>Arthropoda</taxon>
        <taxon>Hexapoda</taxon>
        <taxon>Insecta</taxon>
        <taxon>Pterygota</taxon>
        <taxon>Neoptera</taxon>
        <taxon>Endopterygota</taxon>
        <taxon>Lepidoptera</taxon>
        <taxon>Glossata</taxon>
        <taxon>Ditrysia</taxon>
        <taxon>Pyraloidea</taxon>
        <taxon>Crambidae</taxon>
        <taxon>Pyraustinae</taxon>
        <taxon>Loxostege</taxon>
    </lineage>
</organism>
<accession>A0ABR3HDJ2</accession>